<dbReference type="PANTHER" id="PTHR42776">
    <property type="entry name" value="SERINE PEPTIDASE S9 FAMILY MEMBER"/>
    <property type="match status" value="1"/>
</dbReference>
<dbReference type="GO" id="GO:0004252">
    <property type="term" value="F:serine-type endopeptidase activity"/>
    <property type="evidence" value="ECO:0007669"/>
    <property type="project" value="TreeGrafter"/>
</dbReference>
<name>A0A432YHM2_9GAMM</name>
<dbReference type="AlphaFoldDB" id="A0A432YHM2"/>
<proteinExistence type="predicted"/>
<dbReference type="EMBL" id="PIQA01000015">
    <property type="protein sequence ID" value="RUO60461.1"/>
    <property type="molecule type" value="Genomic_DNA"/>
</dbReference>
<accession>A0A432YHM2</accession>
<evidence type="ECO:0000259" key="2">
    <source>
        <dbReference type="Pfam" id="PF00326"/>
    </source>
</evidence>
<evidence type="ECO:0000256" key="1">
    <source>
        <dbReference type="ARBA" id="ARBA00022801"/>
    </source>
</evidence>
<sequence>MTIIRVIIKVCMIVFLSLALMPAVVNSKQQPRSNDINVEDFFSNIVYKELKISPTGAYYLINSDAGDRDRLVVIDRDTNKPISSFEVGENKRISEVYWVTDERFIFQARTRVGLYDDREGPPNLYAANADGRLRKEIFTWDVAGFELLSLLPNDPDHVLIARYFWRDKGQPKSHIINIHTGKIRYIADQPDNSQQLFADNEGNLRLGYSYEESSDDKFGQGSSYLYFKPFEGDSWQRLIIDSFKPGDTLRFAGFSNDNRYTYIFSDMDSDVQEVYRFDTKTRAIEQLTNESDSDVNSAVMGLDGNVIGFEFVPDTFARSYIENGKTTDLLKSISKAFAGQRVTITSATKDHKQAVISISSDVNPGEFYLFDTETLEAKFIAARLESLESNQMAKMQPISFNARDGVELNGYLTMPNKESDVPAPLIVKVHGGPHGVRDYWGFDPENQYFAANGFAVLQVNFRGSGGYGKEFLESGYGEWGRKMQDDVTDATHWAIENGYADKDRICIYGGSYGGYSSLMGAIREPNLYQCAVGYVGVYSLPLMYEDGDIPDSDSGIKYLREVIGNDDSELRENSPVYQADKVEVPVFLVHGSEDVRVPMSHFEQLTEAFDKHGVEYKTLVREEGHGFQKEENKFELYPKLIKFFEKHLD</sequence>
<dbReference type="PANTHER" id="PTHR42776:SF27">
    <property type="entry name" value="DIPEPTIDYL PEPTIDASE FAMILY MEMBER 6"/>
    <property type="match status" value="1"/>
</dbReference>
<dbReference type="GO" id="GO:0006508">
    <property type="term" value="P:proteolysis"/>
    <property type="evidence" value="ECO:0007669"/>
    <property type="project" value="InterPro"/>
</dbReference>
<dbReference type="RefSeq" id="WP_126752986.1">
    <property type="nucleotide sequence ID" value="NZ_JBHUMT010000003.1"/>
</dbReference>
<dbReference type="InterPro" id="IPR001375">
    <property type="entry name" value="Peptidase_S9_cat"/>
</dbReference>
<dbReference type="SUPFAM" id="SSF53474">
    <property type="entry name" value="alpha/beta-Hydrolases"/>
    <property type="match status" value="1"/>
</dbReference>
<dbReference type="Gene3D" id="3.40.50.1820">
    <property type="entry name" value="alpha/beta hydrolase"/>
    <property type="match status" value="1"/>
</dbReference>
<evidence type="ECO:0000313" key="3">
    <source>
        <dbReference type="EMBL" id="RUO60461.1"/>
    </source>
</evidence>
<dbReference type="Proteomes" id="UP000288361">
    <property type="component" value="Unassembled WGS sequence"/>
</dbReference>
<feature type="domain" description="Peptidase S9 prolyl oligopeptidase catalytic" evidence="2">
    <location>
        <begin position="440"/>
        <end position="648"/>
    </location>
</feature>
<protein>
    <submittedName>
        <fullName evidence="3">S9 family peptidase</fullName>
    </submittedName>
</protein>
<keyword evidence="1" id="KW-0378">Hydrolase</keyword>
<organism evidence="3 4">
    <name type="scientific">Idiomarina piscisalsi</name>
    <dbReference type="NCBI Taxonomy" id="1096243"/>
    <lineage>
        <taxon>Bacteria</taxon>
        <taxon>Pseudomonadati</taxon>
        <taxon>Pseudomonadota</taxon>
        <taxon>Gammaproteobacteria</taxon>
        <taxon>Alteromonadales</taxon>
        <taxon>Idiomarinaceae</taxon>
        <taxon>Idiomarina</taxon>
    </lineage>
</organism>
<dbReference type="InterPro" id="IPR029058">
    <property type="entry name" value="AB_hydrolase_fold"/>
</dbReference>
<reference evidence="3 4" key="1">
    <citation type="journal article" date="2011" name="Front. Microbiol.">
        <title>Genomic signatures of strain selection and enhancement in Bacillus atrophaeus var. globigii, a historical biowarfare simulant.</title>
        <authorList>
            <person name="Gibbons H.S."/>
            <person name="Broomall S.M."/>
            <person name="McNew L.A."/>
            <person name="Daligault H."/>
            <person name="Chapman C."/>
            <person name="Bruce D."/>
            <person name="Karavis M."/>
            <person name="Krepps M."/>
            <person name="McGregor P.A."/>
            <person name="Hong C."/>
            <person name="Park K.H."/>
            <person name="Akmal A."/>
            <person name="Feldman A."/>
            <person name="Lin J.S."/>
            <person name="Chang W.E."/>
            <person name="Higgs B.W."/>
            <person name="Demirev P."/>
            <person name="Lindquist J."/>
            <person name="Liem A."/>
            <person name="Fochler E."/>
            <person name="Read T.D."/>
            <person name="Tapia R."/>
            <person name="Johnson S."/>
            <person name="Bishop-Lilly K.A."/>
            <person name="Detter C."/>
            <person name="Han C."/>
            <person name="Sozhamannan S."/>
            <person name="Rosenzweig C.N."/>
            <person name="Skowronski E.W."/>
        </authorList>
    </citation>
    <scope>NUCLEOTIDE SEQUENCE [LARGE SCALE GENOMIC DNA]</scope>
    <source>
        <strain evidence="3 4">TPS4-2</strain>
    </source>
</reference>
<evidence type="ECO:0000313" key="4">
    <source>
        <dbReference type="Proteomes" id="UP000288361"/>
    </source>
</evidence>
<comment type="caution">
    <text evidence="3">The sequence shown here is derived from an EMBL/GenBank/DDBJ whole genome shotgun (WGS) entry which is preliminary data.</text>
</comment>
<dbReference type="SUPFAM" id="SSF82171">
    <property type="entry name" value="DPP6 N-terminal domain-like"/>
    <property type="match status" value="1"/>
</dbReference>
<gene>
    <name evidence="3" type="ORF">CWI73_11895</name>
</gene>
<dbReference type="Pfam" id="PF00326">
    <property type="entry name" value="Peptidase_S9"/>
    <property type="match status" value="1"/>
</dbReference>